<keyword evidence="2" id="KW-0472">Membrane</keyword>
<gene>
    <name evidence="4" type="ORF">SAMN02745973_00702</name>
</gene>
<dbReference type="Pfam" id="PF10531">
    <property type="entry name" value="SLBB"/>
    <property type="match status" value="1"/>
</dbReference>
<reference evidence="4 5" key="1">
    <citation type="submission" date="2017-02" db="EMBL/GenBank/DDBJ databases">
        <authorList>
            <person name="Peterson S.W."/>
        </authorList>
    </citation>
    <scope>NUCLEOTIDE SEQUENCE [LARGE SCALE GENOMIC DNA]</scope>
    <source>
        <strain evidence="4 5">DSM 15102</strain>
    </source>
</reference>
<evidence type="ECO:0000256" key="1">
    <source>
        <dbReference type="SAM" id="MobiDB-lite"/>
    </source>
</evidence>
<dbReference type="InterPro" id="IPR019554">
    <property type="entry name" value="Soluble_ligand-bd"/>
</dbReference>
<dbReference type="Gene3D" id="1.10.150.280">
    <property type="entry name" value="AF1531-like domain"/>
    <property type="match status" value="1"/>
</dbReference>
<dbReference type="EMBL" id="FUWV01000002">
    <property type="protein sequence ID" value="SJZ45621.1"/>
    <property type="molecule type" value="Genomic_DNA"/>
</dbReference>
<dbReference type="AlphaFoldDB" id="A0A1T4KT83"/>
<dbReference type="Gene3D" id="3.10.20.600">
    <property type="match status" value="1"/>
</dbReference>
<evidence type="ECO:0000313" key="5">
    <source>
        <dbReference type="Proteomes" id="UP000196365"/>
    </source>
</evidence>
<evidence type="ECO:0000256" key="2">
    <source>
        <dbReference type="SAM" id="Phobius"/>
    </source>
</evidence>
<organism evidence="4 5">
    <name type="scientific">Garciella nitratireducens DSM 15102</name>
    <dbReference type="NCBI Taxonomy" id="1121911"/>
    <lineage>
        <taxon>Bacteria</taxon>
        <taxon>Bacillati</taxon>
        <taxon>Bacillota</taxon>
        <taxon>Clostridia</taxon>
        <taxon>Eubacteriales</taxon>
        <taxon>Eubacteriaceae</taxon>
        <taxon>Garciella</taxon>
    </lineage>
</organism>
<name>A0A1T4KT83_9FIRM</name>
<dbReference type="RefSeq" id="WP_087678121.1">
    <property type="nucleotide sequence ID" value="NZ_FUWV01000002.1"/>
</dbReference>
<feature type="transmembrane region" description="Helical" evidence="2">
    <location>
        <begin position="10"/>
        <end position="29"/>
    </location>
</feature>
<dbReference type="Pfam" id="PF12836">
    <property type="entry name" value="HHH_3"/>
    <property type="match status" value="1"/>
</dbReference>
<dbReference type="PANTHER" id="PTHR21180:SF32">
    <property type="entry name" value="ENDONUCLEASE_EXONUCLEASE_PHOSPHATASE FAMILY DOMAIN-CONTAINING PROTEIN 1"/>
    <property type="match status" value="1"/>
</dbReference>
<dbReference type="InterPro" id="IPR010994">
    <property type="entry name" value="RuvA_2-like"/>
</dbReference>
<dbReference type="GO" id="GO:0015627">
    <property type="term" value="C:type II protein secretion system complex"/>
    <property type="evidence" value="ECO:0007669"/>
    <property type="project" value="TreeGrafter"/>
</dbReference>
<sequence length="227" mass="25746">MREFIKGKKIFFIVSSIVILIIGAMVFHFQKSNDKILMIDQSKEEQFENTSEELEQQENPSTIEKEEVSEKEQSSQEIMVHIVGQVKYPGVVEVPEGTRLIEAIEQLGGITQQADLNAVNLSKKLIDEEKIYIPKKGEIPQEDIIFQSNINNSANSNISQEENSAKININTADQEQLKTLPGIGDTLSKNIIEYREIHGGFKSIEEIKDVNRIGDKIFNELKEKITI</sequence>
<keyword evidence="5" id="KW-1185">Reference proteome</keyword>
<keyword evidence="2" id="KW-0812">Transmembrane</keyword>
<dbReference type="GO" id="GO:0015628">
    <property type="term" value="P:protein secretion by the type II secretion system"/>
    <property type="evidence" value="ECO:0007669"/>
    <property type="project" value="TreeGrafter"/>
</dbReference>
<feature type="domain" description="Soluble ligand binding" evidence="3">
    <location>
        <begin position="79"/>
        <end position="133"/>
    </location>
</feature>
<evidence type="ECO:0000259" key="3">
    <source>
        <dbReference type="Pfam" id="PF10531"/>
    </source>
</evidence>
<dbReference type="InterPro" id="IPR004509">
    <property type="entry name" value="Competence_ComEA_HhH"/>
</dbReference>
<dbReference type="InterPro" id="IPR051675">
    <property type="entry name" value="Endo/Exo/Phosphatase_dom_1"/>
</dbReference>
<accession>A0A1T4KT83</accession>
<dbReference type="OrthoDB" id="9790239at2"/>
<dbReference type="SUPFAM" id="SSF47781">
    <property type="entry name" value="RuvA domain 2-like"/>
    <property type="match status" value="1"/>
</dbReference>
<proteinExistence type="predicted"/>
<dbReference type="PANTHER" id="PTHR21180">
    <property type="entry name" value="ENDONUCLEASE/EXONUCLEASE/PHOSPHATASE FAMILY DOMAIN-CONTAINING PROTEIN 1"/>
    <property type="match status" value="1"/>
</dbReference>
<dbReference type="Proteomes" id="UP000196365">
    <property type="component" value="Unassembled WGS sequence"/>
</dbReference>
<dbReference type="NCBIfam" id="TIGR00426">
    <property type="entry name" value="competence protein ComEA helix-hairpin-helix repeat region"/>
    <property type="match status" value="1"/>
</dbReference>
<keyword evidence="2" id="KW-1133">Transmembrane helix</keyword>
<feature type="region of interest" description="Disordered" evidence="1">
    <location>
        <begin position="48"/>
        <end position="71"/>
    </location>
</feature>
<evidence type="ECO:0000313" key="4">
    <source>
        <dbReference type="EMBL" id="SJZ45621.1"/>
    </source>
</evidence>
<dbReference type="SUPFAM" id="SSF142984">
    <property type="entry name" value="Nqo1 middle domain-like"/>
    <property type="match status" value="1"/>
</dbReference>
<protein>
    <submittedName>
        <fullName evidence="4">Competence protein ComEA</fullName>
    </submittedName>
</protein>